<evidence type="ECO:0000259" key="7">
    <source>
        <dbReference type="Pfam" id="PF01435"/>
    </source>
</evidence>
<dbReference type="InterPro" id="IPR001915">
    <property type="entry name" value="Peptidase_M48"/>
</dbReference>
<organism evidence="8 9">
    <name type="scientific">Lacibacter luteus</name>
    <dbReference type="NCBI Taxonomy" id="2508719"/>
    <lineage>
        <taxon>Bacteria</taxon>
        <taxon>Pseudomonadati</taxon>
        <taxon>Bacteroidota</taxon>
        <taxon>Chitinophagia</taxon>
        <taxon>Chitinophagales</taxon>
        <taxon>Chitinophagaceae</taxon>
        <taxon>Lacibacter</taxon>
    </lineage>
</organism>
<evidence type="ECO:0000256" key="1">
    <source>
        <dbReference type="ARBA" id="ARBA00001947"/>
    </source>
</evidence>
<feature type="domain" description="Peptidase M48" evidence="7">
    <location>
        <begin position="107"/>
        <end position="331"/>
    </location>
</feature>
<dbReference type="AlphaFoldDB" id="A0A4Q1CHX4"/>
<dbReference type="GO" id="GO:0051603">
    <property type="term" value="P:proteolysis involved in protein catabolic process"/>
    <property type="evidence" value="ECO:0007669"/>
    <property type="project" value="TreeGrafter"/>
</dbReference>
<evidence type="ECO:0000313" key="9">
    <source>
        <dbReference type="Proteomes" id="UP000290204"/>
    </source>
</evidence>
<keyword evidence="2" id="KW-0645">Protease</keyword>
<proteinExistence type="predicted"/>
<comment type="cofactor">
    <cofactor evidence="1">
        <name>Zn(2+)</name>
        <dbReference type="ChEBI" id="CHEBI:29105"/>
    </cofactor>
</comment>
<accession>A0A4Q1CHX4</accession>
<protein>
    <recommendedName>
        <fullName evidence="7">Peptidase M48 domain-containing protein</fullName>
    </recommendedName>
</protein>
<dbReference type="GO" id="GO:0016020">
    <property type="term" value="C:membrane"/>
    <property type="evidence" value="ECO:0007669"/>
    <property type="project" value="TreeGrafter"/>
</dbReference>
<reference evidence="8 9" key="1">
    <citation type="submission" date="2019-01" db="EMBL/GenBank/DDBJ databases">
        <title>Lacibacter sp. strain TTM-7.</title>
        <authorList>
            <person name="Chen W.-M."/>
        </authorList>
    </citation>
    <scope>NUCLEOTIDE SEQUENCE [LARGE SCALE GENOMIC DNA]</scope>
    <source>
        <strain evidence="8 9">TTM-7</strain>
    </source>
</reference>
<evidence type="ECO:0000256" key="6">
    <source>
        <dbReference type="ARBA" id="ARBA00023049"/>
    </source>
</evidence>
<dbReference type="PANTHER" id="PTHR22726:SF1">
    <property type="entry name" value="METALLOENDOPEPTIDASE OMA1, MITOCHONDRIAL"/>
    <property type="match status" value="1"/>
</dbReference>
<dbReference type="CDD" id="cd07324">
    <property type="entry name" value="M48C_Oma1-like"/>
    <property type="match status" value="1"/>
</dbReference>
<keyword evidence="6" id="KW-0482">Metalloprotease</keyword>
<dbReference type="GO" id="GO:0046872">
    <property type="term" value="F:metal ion binding"/>
    <property type="evidence" value="ECO:0007669"/>
    <property type="project" value="UniProtKB-KW"/>
</dbReference>
<dbReference type="OrthoDB" id="910748at2"/>
<keyword evidence="5" id="KW-0862">Zinc</keyword>
<dbReference type="InterPro" id="IPR051156">
    <property type="entry name" value="Mito/Outer_Membr_Metalloprot"/>
</dbReference>
<evidence type="ECO:0000256" key="3">
    <source>
        <dbReference type="ARBA" id="ARBA00022723"/>
    </source>
</evidence>
<comment type="caution">
    <text evidence="8">The sequence shown here is derived from an EMBL/GenBank/DDBJ whole genome shotgun (WGS) entry which is preliminary data.</text>
</comment>
<evidence type="ECO:0000256" key="2">
    <source>
        <dbReference type="ARBA" id="ARBA00022670"/>
    </source>
</evidence>
<sequence length="475" mass="55459">MHFAAVKNNRNPELIIMRLKSPILTYCCLLFFFGAVAQQNPFYQFQKDDTILKKNWIQSVKNVKAQWLSKVNPSLKKDYEEIYTLHFEQIEKIISGKSAITAQQPYEYLQQILNRIIKANPVLKADELRLFFTRDWWPNAYSMGDGSIAINAGLVIHMRNEAELAFVLCHELAHYYKSHTLKSVDQYITITNSPEFQKKLKELSKQEFGVNKELEKLSRNLIFNSRQHSRTKETEADMQAFTFFKNTGYNASGIVSLLQLLDTVDKATGFPKLTVQTVFNFENYPFKKKWIQEESAIFSKINEPSVAERAKEIDSFKTHPDCSVRIAALKDSVASQNTGKDFLIDEFYFRKLKEELLLEMIEHTYQSGNVSRNIYYNLLLLQQQNQTNLAAYLIARDLNKLYEQQKNHKAGLLIDTENNFYSKDYNELLRMLNRIRLDEMAQVTIAFCNRYLLPIKEFQPVAEQINIAEKNNNQH</sequence>
<dbReference type="GO" id="GO:0004222">
    <property type="term" value="F:metalloendopeptidase activity"/>
    <property type="evidence" value="ECO:0007669"/>
    <property type="project" value="InterPro"/>
</dbReference>
<dbReference type="Proteomes" id="UP000290204">
    <property type="component" value="Unassembled WGS sequence"/>
</dbReference>
<evidence type="ECO:0000256" key="5">
    <source>
        <dbReference type="ARBA" id="ARBA00022833"/>
    </source>
</evidence>
<dbReference type="EMBL" id="SDHW01000003">
    <property type="protein sequence ID" value="RXK59958.1"/>
    <property type="molecule type" value="Genomic_DNA"/>
</dbReference>
<dbReference type="Pfam" id="PF01435">
    <property type="entry name" value="Peptidase_M48"/>
    <property type="match status" value="1"/>
</dbReference>
<dbReference type="PANTHER" id="PTHR22726">
    <property type="entry name" value="METALLOENDOPEPTIDASE OMA1"/>
    <property type="match status" value="1"/>
</dbReference>
<evidence type="ECO:0000256" key="4">
    <source>
        <dbReference type="ARBA" id="ARBA00022801"/>
    </source>
</evidence>
<keyword evidence="9" id="KW-1185">Reference proteome</keyword>
<evidence type="ECO:0000313" key="8">
    <source>
        <dbReference type="EMBL" id="RXK59958.1"/>
    </source>
</evidence>
<keyword evidence="4" id="KW-0378">Hydrolase</keyword>
<keyword evidence="3" id="KW-0479">Metal-binding</keyword>
<gene>
    <name evidence="8" type="ORF">ESA94_12995</name>
</gene>
<dbReference type="Gene3D" id="3.30.2010.10">
    <property type="entry name" value="Metalloproteases ('zincins'), catalytic domain"/>
    <property type="match status" value="1"/>
</dbReference>
<name>A0A4Q1CHX4_9BACT</name>